<comment type="caution">
    <text evidence="2">The sequence shown here is derived from an EMBL/GenBank/DDBJ whole genome shotgun (WGS) entry which is preliminary data.</text>
</comment>
<name>A0A9P4M5F6_9PEZI</name>
<feature type="region of interest" description="Disordered" evidence="1">
    <location>
        <begin position="24"/>
        <end position="69"/>
    </location>
</feature>
<reference evidence="2" key="1">
    <citation type="journal article" date="2020" name="Stud. Mycol.">
        <title>101 Dothideomycetes genomes: a test case for predicting lifestyles and emergence of pathogens.</title>
        <authorList>
            <person name="Haridas S."/>
            <person name="Albert R."/>
            <person name="Binder M."/>
            <person name="Bloem J."/>
            <person name="Labutti K."/>
            <person name="Salamov A."/>
            <person name="Andreopoulos B."/>
            <person name="Baker S."/>
            <person name="Barry K."/>
            <person name="Bills G."/>
            <person name="Bluhm B."/>
            <person name="Cannon C."/>
            <person name="Castanera R."/>
            <person name="Culley D."/>
            <person name="Daum C."/>
            <person name="Ezra D."/>
            <person name="Gonzalez J."/>
            <person name="Henrissat B."/>
            <person name="Kuo A."/>
            <person name="Liang C."/>
            <person name="Lipzen A."/>
            <person name="Lutzoni F."/>
            <person name="Magnuson J."/>
            <person name="Mondo S."/>
            <person name="Nolan M."/>
            <person name="Ohm R."/>
            <person name="Pangilinan J."/>
            <person name="Park H.-J."/>
            <person name="Ramirez L."/>
            <person name="Alfaro M."/>
            <person name="Sun H."/>
            <person name="Tritt A."/>
            <person name="Yoshinaga Y."/>
            <person name="Zwiers L.-H."/>
            <person name="Turgeon B."/>
            <person name="Goodwin S."/>
            <person name="Spatafora J."/>
            <person name="Crous P."/>
            <person name="Grigoriev I."/>
        </authorList>
    </citation>
    <scope>NUCLEOTIDE SEQUENCE</scope>
    <source>
        <strain evidence="2">CBS 133067</strain>
    </source>
</reference>
<dbReference type="Proteomes" id="UP000799772">
    <property type="component" value="Unassembled WGS sequence"/>
</dbReference>
<dbReference type="AlphaFoldDB" id="A0A9P4M5F6"/>
<evidence type="ECO:0000313" key="3">
    <source>
        <dbReference type="Proteomes" id="UP000799772"/>
    </source>
</evidence>
<sequence>MGVFGTALRRSAIHVDKRQALAPSRRVDISSRTKLDKGHGDEGRWRRSSLGNALPTRSLARPRSHTPSSHARRSCAIYFHCSRRNSHIHIRARIAQLGNLTRVHDRQIPGQQLEAPLPELVPHFRLVKLRWPDSAITSSKQTKHRPNDNDGEGQLSRPRPPFCCTQARALMHSNHSAGLEPAPSLHTARMRG</sequence>
<keyword evidence="3" id="KW-1185">Reference proteome</keyword>
<proteinExistence type="predicted"/>
<evidence type="ECO:0000313" key="2">
    <source>
        <dbReference type="EMBL" id="KAF2095262.1"/>
    </source>
</evidence>
<protein>
    <submittedName>
        <fullName evidence="2">Uncharacterized protein</fullName>
    </submittedName>
</protein>
<gene>
    <name evidence="2" type="ORF">NA57DRAFT_59997</name>
</gene>
<accession>A0A9P4M5F6</accession>
<feature type="compositionally biased region" description="Basic and acidic residues" evidence="1">
    <location>
        <begin position="24"/>
        <end position="45"/>
    </location>
</feature>
<dbReference type="EMBL" id="ML978132">
    <property type="protein sequence ID" value="KAF2095262.1"/>
    <property type="molecule type" value="Genomic_DNA"/>
</dbReference>
<feature type="region of interest" description="Disordered" evidence="1">
    <location>
        <begin position="135"/>
        <end position="162"/>
    </location>
</feature>
<organism evidence="2 3">
    <name type="scientific">Rhizodiscina lignyota</name>
    <dbReference type="NCBI Taxonomy" id="1504668"/>
    <lineage>
        <taxon>Eukaryota</taxon>
        <taxon>Fungi</taxon>
        <taxon>Dikarya</taxon>
        <taxon>Ascomycota</taxon>
        <taxon>Pezizomycotina</taxon>
        <taxon>Dothideomycetes</taxon>
        <taxon>Pleosporomycetidae</taxon>
        <taxon>Aulographales</taxon>
        <taxon>Rhizodiscinaceae</taxon>
        <taxon>Rhizodiscina</taxon>
    </lineage>
</organism>
<evidence type="ECO:0000256" key="1">
    <source>
        <dbReference type="SAM" id="MobiDB-lite"/>
    </source>
</evidence>